<accession>A0A914DMD7</accession>
<protein>
    <submittedName>
        <fullName evidence="3">Uncharacterized protein</fullName>
    </submittedName>
</protein>
<proteinExistence type="predicted"/>
<evidence type="ECO:0000313" key="2">
    <source>
        <dbReference type="Proteomes" id="UP000887540"/>
    </source>
</evidence>
<organism evidence="2 3">
    <name type="scientific">Acrobeloides nanus</name>
    <dbReference type="NCBI Taxonomy" id="290746"/>
    <lineage>
        <taxon>Eukaryota</taxon>
        <taxon>Metazoa</taxon>
        <taxon>Ecdysozoa</taxon>
        <taxon>Nematoda</taxon>
        <taxon>Chromadorea</taxon>
        <taxon>Rhabditida</taxon>
        <taxon>Tylenchina</taxon>
        <taxon>Cephalobomorpha</taxon>
        <taxon>Cephaloboidea</taxon>
        <taxon>Cephalobidae</taxon>
        <taxon>Acrobeloides</taxon>
    </lineage>
</organism>
<name>A0A914DMD7_9BILA</name>
<sequence length="1295" mass="147466">MYENEIILPSPKHKGIVFRFVFVKSGFNGTKRYYRCSDCQDIRRKIGMKDPFDLLVVQNDKIQGNPDEPNGFEHLCLPIRLQEISRKAECSHVASTSRESVPSPDFGPIHFAKRQQIFYVSKRVVPGHRFYFDFEKRTISKRDGVQTDYYQCHGCAVVLNEVDNDDPFAMLEIPQVLVRGGKFVESDPELPSNGKHFCVHEDMQDIESIVSKAQTSANESNKNATTNKAIVNDPRRVVADFGPANIRMEKDVKTLIWKSRKFDNHILKFVYKGGTFRSGNQKTEYYSCVDCLKVNAEIEGKTGRSVKVATINVIGCRIVSMDPDFPNNVPHLCLLDQSTRMDRDKLASTETSSHDFGAIRHCHEKGYENWVEYDSRKFKGHTFRFIPSGQHTFEDRKIAFYDCQACQKIQRANENFKLPYKNIPRVIVQNSRFLDLDPDSPVSPHICVKVDPKLRNGYKVIETPDNTEDSIEIFGEVEIKIMGQQKLQVVYYQSRENLTRSLIFVFNYRRKTRHGDFLDYFKCLNCLKLNEKKYKRSREVPVITISDNQIVRTDPDNPPNAKHFCVKEKNFTPEFSFDSDDEEEISPAHVRTENKINLEMPACAVFIEPIPESLLRLARPVTRDLQALWEKQEAARKKRKALLDDIFTSTPDEDDGVSIADTPSPTKSYPMVPKKRKIIEDDEDEPMQITRPPIEESTTSKTNKDLQSSPRQQKVKKKTKRVIIESEEEEEDAPLTPKEQPKSLVESPRDLPTKANNDAEKVTPTQTVIREVEEKEKPMAKASVEISFGHSKMIEEEASKTIHYTAHASDKFQCKPVVGETGETPERELSDLQLGENIQQNLENIVPSICPEEAPIVVEETPIADSQPTSNVNDDVIVLDDCDEPEKPDNAIISTVDASQQNCSDFTLIQQLLEPSHGTGMRSANNVDKRGVPSLMTVEPAFQFHGHQANPSSAEMPIIRSSTHISTHNSCDHQMPSSSNQFIQRSAQFLNTPQGVVNSGSSLVSAPVSQSRFTVPPSSHINYNSNAHFSTTSNPALINALNSTPVFSLTPMTSNPQNAPLFPTPPPTIHAHTPRKHFALVVKHTYLTTQRQFPMTNTSASAVPVETPHADVVVPYKSPYNPLEALSDDERMTIVGVVYKHIHDESVTFNSNPHYQHLFLVDSLFFAFNHAALSNTCMLRTEFPALFEWSSKFLNNFRFINKPSSCIFYAIGFDLLVYFKYNSLETVLQMVKGDLDFLLDFFSQFERLGRQPDAWFINRKFTIIFITIPELGNYKTRLEQFNLYMRKAIMDYQAK</sequence>
<evidence type="ECO:0000256" key="1">
    <source>
        <dbReference type="SAM" id="MobiDB-lite"/>
    </source>
</evidence>
<feature type="compositionally biased region" description="Polar residues" evidence="1">
    <location>
        <begin position="696"/>
        <end position="710"/>
    </location>
</feature>
<dbReference type="Proteomes" id="UP000887540">
    <property type="component" value="Unplaced"/>
</dbReference>
<keyword evidence="2" id="KW-1185">Reference proteome</keyword>
<dbReference type="WBParaSite" id="ACRNAN_scaffold3142.g29470.t1">
    <property type="protein sequence ID" value="ACRNAN_scaffold3142.g29470.t1"/>
    <property type="gene ID" value="ACRNAN_scaffold3142.g29470"/>
</dbReference>
<evidence type="ECO:0000313" key="3">
    <source>
        <dbReference type="WBParaSite" id="ACRNAN_scaffold3142.g29470.t1"/>
    </source>
</evidence>
<feature type="compositionally biased region" description="Basic and acidic residues" evidence="1">
    <location>
        <begin position="747"/>
        <end position="758"/>
    </location>
</feature>
<reference evidence="3" key="1">
    <citation type="submission" date="2022-11" db="UniProtKB">
        <authorList>
            <consortium name="WormBaseParasite"/>
        </authorList>
    </citation>
    <scope>IDENTIFICATION</scope>
</reference>
<feature type="region of interest" description="Disordered" evidence="1">
    <location>
        <begin position="648"/>
        <end position="758"/>
    </location>
</feature>